<proteinExistence type="predicted"/>
<sequence length="60" mass="6958">MCYFCSFHSQKRIKTKIETLKSDNLLAKKGYFTFLGKVLSKYNNFVGVGMVFGFPEFSNF</sequence>
<accession>A0A098LBS0</accession>
<comment type="caution">
    <text evidence="1">The sequence shown here is derived from an EMBL/GenBank/DDBJ whole genome shotgun (WGS) entry which is preliminary data.</text>
</comment>
<evidence type="ECO:0000313" key="1">
    <source>
        <dbReference type="EMBL" id="GAL83862.1"/>
    </source>
</evidence>
<reference evidence="1 2" key="1">
    <citation type="submission" date="2014-09" db="EMBL/GenBank/DDBJ databases">
        <title>Sporocytophaga myxococcoides PG-01 genome sequencing.</title>
        <authorList>
            <person name="Liu L."/>
            <person name="Gao P.J."/>
            <person name="Chen G.J."/>
            <person name="Wang L.S."/>
        </authorList>
    </citation>
    <scope>NUCLEOTIDE SEQUENCE [LARGE SCALE GENOMIC DNA]</scope>
    <source>
        <strain evidence="1 2">PG-01</strain>
    </source>
</reference>
<dbReference type="STRING" id="153721.MYP_1090"/>
<dbReference type="Proteomes" id="UP000030185">
    <property type="component" value="Unassembled WGS sequence"/>
</dbReference>
<organism evidence="1 2">
    <name type="scientific">Sporocytophaga myxococcoides</name>
    <dbReference type="NCBI Taxonomy" id="153721"/>
    <lineage>
        <taxon>Bacteria</taxon>
        <taxon>Pseudomonadati</taxon>
        <taxon>Bacteroidota</taxon>
        <taxon>Cytophagia</taxon>
        <taxon>Cytophagales</taxon>
        <taxon>Cytophagaceae</taxon>
        <taxon>Sporocytophaga</taxon>
    </lineage>
</organism>
<dbReference type="AlphaFoldDB" id="A0A098LBS0"/>
<keyword evidence="2" id="KW-1185">Reference proteome</keyword>
<evidence type="ECO:0000313" key="2">
    <source>
        <dbReference type="Proteomes" id="UP000030185"/>
    </source>
</evidence>
<protein>
    <submittedName>
        <fullName evidence="1">Uncharacterized protein</fullName>
    </submittedName>
</protein>
<name>A0A098LBS0_9BACT</name>
<gene>
    <name evidence="1" type="ORF">MYP_1090</name>
</gene>
<dbReference type="EMBL" id="BBLT01000002">
    <property type="protein sequence ID" value="GAL83862.1"/>
    <property type="molecule type" value="Genomic_DNA"/>
</dbReference>